<name>A0A4Q9JSM7_9BACT</name>
<proteinExistence type="predicted"/>
<dbReference type="OrthoDB" id="1122086at2"/>
<protein>
    <submittedName>
        <fullName evidence="2">DUF4492 domain-containing protein</fullName>
    </submittedName>
</protein>
<dbReference type="Pfam" id="PF14899">
    <property type="entry name" value="DUF4492"/>
    <property type="match status" value="1"/>
</dbReference>
<keyword evidence="1" id="KW-1133">Transmembrane helix</keyword>
<reference evidence="2 3" key="1">
    <citation type="submission" date="2018-07" db="EMBL/GenBank/DDBJ databases">
        <title>Campylobacter zealandensis sp. nov., isolated from birds and water in New Zealand.</title>
        <authorList>
            <person name="Wilkinson D.A."/>
            <person name="Biggs P.J."/>
            <person name="French N.P."/>
            <person name="Midwinter A.C."/>
        </authorList>
    </citation>
    <scope>NUCLEOTIDE SEQUENCE [LARGE SCALE GENOMIC DNA]</scope>
    <source>
        <strain evidence="2 3">B423b</strain>
    </source>
</reference>
<evidence type="ECO:0000256" key="1">
    <source>
        <dbReference type="SAM" id="Phobius"/>
    </source>
</evidence>
<sequence length="78" mass="9543">MFKRFYSILIKIFYFYKDGFKSLTLGKTLWKIIFIKLFIIFVVFKIFLFDINFNSIFKSSEDKSNFVFKNLLKENINE</sequence>
<dbReference type="AlphaFoldDB" id="A0A4Q9JSM7"/>
<dbReference type="Proteomes" id="UP000292583">
    <property type="component" value="Unassembled WGS sequence"/>
</dbReference>
<keyword evidence="3" id="KW-1185">Reference proteome</keyword>
<gene>
    <name evidence="2" type="ORF">DU473_07640</name>
</gene>
<keyword evidence="1" id="KW-0472">Membrane</keyword>
<feature type="transmembrane region" description="Helical" evidence="1">
    <location>
        <begin position="29"/>
        <end position="48"/>
    </location>
</feature>
<dbReference type="RefSeq" id="WP_131163957.1">
    <property type="nucleotide sequence ID" value="NZ_CP076657.1"/>
</dbReference>
<dbReference type="EMBL" id="QPGR01000019">
    <property type="protein sequence ID" value="TBR78761.1"/>
    <property type="molecule type" value="Genomic_DNA"/>
</dbReference>
<comment type="caution">
    <text evidence="2">The sequence shown here is derived from an EMBL/GenBank/DDBJ whole genome shotgun (WGS) entry which is preliminary data.</text>
</comment>
<dbReference type="InterPro" id="IPR027853">
    <property type="entry name" value="DUF4492"/>
</dbReference>
<evidence type="ECO:0000313" key="3">
    <source>
        <dbReference type="Proteomes" id="UP000292583"/>
    </source>
</evidence>
<evidence type="ECO:0000313" key="2">
    <source>
        <dbReference type="EMBL" id="TBR78761.1"/>
    </source>
</evidence>
<accession>A0A4Q9JSM7</accession>
<keyword evidence="1" id="KW-0812">Transmembrane</keyword>
<organism evidence="2 3">
    <name type="scientific">Campylobacter novaezeelandiae</name>
    <dbReference type="NCBI Taxonomy" id="2267891"/>
    <lineage>
        <taxon>Bacteria</taxon>
        <taxon>Pseudomonadati</taxon>
        <taxon>Campylobacterota</taxon>
        <taxon>Epsilonproteobacteria</taxon>
        <taxon>Campylobacterales</taxon>
        <taxon>Campylobacteraceae</taxon>
        <taxon>Campylobacter</taxon>
    </lineage>
</organism>